<evidence type="ECO:0000313" key="2">
    <source>
        <dbReference type="EMBL" id="WTW63209.1"/>
    </source>
</evidence>
<keyword evidence="2" id="KW-0489">Methyltransferase</keyword>
<sequence>MLNYEPSWKGPGAPADPGNEIFRRPNPARVHHLLSGGRDSLRVDRDFAQRLFDADNTIVSAAHINRDHGTLTARLLVELGFEQVLDLGCGYAYDWSKSLQRHDPPLLREVLPDATIVHVDIDPIVCGLAQSIMAGVHGNPSVLQANICCMAEVLAHPQVLPRFDLDRPIAVLLHEVLPWIWDDLAVASAIAVLRQWLPPGSALSITHASTDLSLTPDAITKLTSLWDEEAAAFRPRTRAAIAALFGDWPLMDPGLVPTARWHRDHPDARAPEAHSGAYAGIALKPSAPDHAIEDLPCI</sequence>
<gene>
    <name evidence="2" type="ORF">OG549_22560</name>
</gene>
<protein>
    <submittedName>
        <fullName evidence="2">SAM-dependent methyltransferase</fullName>
    </submittedName>
</protein>
<reference evidence="2" key="1">
    <citation type="submission" date="2022-10" db="EMBL/GenBank/DDBJ databases">
        <title>The complete genomes of actinobacterial strains from the NBC collection.</title>
        <authorList>
            <person name="Joergensen T.S."/>
            <person name="Alvarez Arevalo M."/>
            <person name="Sterndorff E.B."/>
            <person name="Faurdal D."/>
            <person name="Vuksanovic O."/>
            <person name="Mourched A.-S."/>
            <person name="Charusanti P."/>
            <person name="Shaw S."/>
            <person name="Blin K."/>
            <person name="Weber T."/>
        </authorList>
    </citation>
    <scope>NUCLEOTIDE SEQUENCE</scope>
    <source>
        <strain evidence="2">NBC_00003</strain>
    </source>
</reference>
<dbReference type="GO" id="GO:0032259">
    <property type="term" value="P:methylation"/>
    <property type="evidence" value="ECO:0007669"/>
    <property type="project" value="UniProtKB-KW"/>
</dbReference>
<accession>A0AAU2V7W5</accession>
<dbReference type="SUPFAM" id="SSF53335">
    <property type="entry name" value="S-adenosyl-L-methionine-dependent methyltransferases"/>
    <property type="match status" value="1"/>
</dbReference>
<name>A0AAU2V7W5_9ACTN</name>
<dbReference type="EMBL" id="CP108318">
    <property type="protein sequence ID" value="WTW63209.1"/>
    <property type="molecule type" value="Genomic_DNA"/>
</dbReference>
<dbReference type="InterPro" id="IPR006764">
    <property type="entry name" value="SAM_dep_MeTrfase_SAV2177_type"/>
</dbReference>
<dbReference type="PIRSF" id="PIRSF017393">
    <property type="entry name" value="MTase_SAV2177"/>
    <property type="match status" value="1"/>
</dbReference>
<dbReference type="InterPro" id="IPR029063">
    <property type="entry name" value="SAM-dependent_MTases_sf"/>
</dbReference>
<feature type="region of interest" description="Disordered" evidence="1">
    <location>
        <begin position="1"/>
        <end position="20"/>
    </location>
</feature>
<keyword evidence="2" id="KW-0808">Transferase</keyword>
<organism evidence="2">
    <name type="scientific">Streptomyces sp. NBC_00003</name>
    <dbReference type="NCBI Taxonomy" id="2903608"/>
    <lineage>
        <taxon>Bacteria</taxon>
        <taxon>Bacillati</taxon>
        <taxon>Actinomycetota</taxon>
        <taxon>Actinomycetes</taxon>
        <taxon>Kitasatosporales</taxon>
        <taxon>Streptomycetaceae</taxon>
        <taxon>Streptomyces</taxon>
    </lineage>
</organism>
<dbReference type="AlphaFoldDB" id="A0AAU2V7W5"/>
<dbReference type="Gene3D" id="3.40.50.150">
    <property type="entry name" value="Vaccinia Virus protein VP39"/>
    <property type="match status" value="1"/>
</dbReference>
<dbReference type="GO" id="GO:0008168">
    <property type="term" value="F:methyltransferase activity"/>
    <property type="evidence" value="ECO:0007669"/>
    <property type="project" value="UniProtKB-KW"/>
</dbReference>
<evidence type="ECO:0000256" key="1">
    <source>
        <dbReference type="SAM" id="MobiDB-lite"/>
    </source>
</evidence>
<proteinExistence type="predicted"/>
<dbReference type="Pfam" id="PF04672">
    <property type="entry name" value="Methyltransf_19"/>
    <property type="match status" value="1"/>
</dbReference>